<feature type="non-terminal residue" evidence="2">
    <location>
        <position position="294"/>
    </location>
</feature>
<comment type="caution">
    <text evidence="2">The sequence shown here is derived from an EMBL/GenBank/DDBJ whole genome shotgun (WGS) entry which is preliminary data.</text>
</comment>
<feature type="non-terminal residue" evidence="2">
    <location>
        <position position="1"/>
    </location>
</feature>
<reference evidence="2" key="1">
    <citation type="submission" date="2023-10" db="EMBL/GenBank/DDBJ databases">
        <title>Genome assembly of Pristionchus species.</title>
        <authorList>
            <person name="Yoshida K."/>
            <person name="Sommer R.J."/>
        </authorList>
    </citation>
    <scope>NUCLEOTIDE SEQUENCE</scope>
    <source>
        <strain evidence="2">RS5133</strain>
    </source>
</reference>
<evidence type="ECO:0000313" key="3">
    <source>
        <dbReference type="Proteomes" id="UP001432322"/>
    </source>
</evidence>
<keyword evidence="3" id="KW-1185">Reference proteome</keyword>
<evidence type="ECO:0000313" key="2">
    <source>
        <dbReference type="EMBL" id="GMT16881.1"/>
    </source>
</evidence>
<keyword evidence="1" id="KW-0175">Coiled coil</keyword>
<name>A0AAV5VDS5_9BILA</name>
<protein>
    <submittedName>
        <fullName evidence="2">Uncharacterized protein</fullName>
    </submittedName>
</protein>
<dbReference type="EMBL" id="BTSY01000002">
    <property type="protein sequence ID" value="GMT16881.1"/>
    <property type="molecule type" value="Genomic_DNA"/>
</dbReference>
<feature type="coiled-coil region" evidence="1">
    <location>
        <begin position="13"/>
        <end position="71"/>
    </location>
</feature>
<gene>
    <name evidence="2" type="ORF">PFISCL1PPCAC_8178</name>
</gene>
<dbReference type="Proteomes" id="UP001432322">
    <property type="component" value="Unassembled WGS sequence"/>
</dbReference>
<proteinExistence type="predicted"/>
<organism evidence="2 3">
    <name type="scientific">Pristionchus fissidentatus</name>
    <dbReference type="NCBI Taxonomy" id="1538716"/>
    <lineage>
        <taxon>Eukaryota</taxon>
        <taxon>Metazoa</taxon>
        <taxon>Ecdysozoa</taxon>
        <taxon>Nematoda</taxon>
        <taxon>Chromadorea</taxon>
        <taxon>Rhabditida</taxon>
        <taxon>Rhabditina</taxon>
        <taxon>Diplogasteromorpha</taxon>
        <taxon>Diplogasteroidea</taxon>
        <taxon>Neodiplogasteridae</taxon>
        <taxon>Pristionchus</taxon>
    </lineage>
</organism>
<accession>A0AAV5VDS5</accession>
<dbReference type="AlphaFoldDB" id="A0AAV5VDS5"/>
<dbReference type="CDD" id="cd09917">
    <property type="entry name" value="F-box_SF"/>
    <property type="match status" value="1"/>
</dbReference>
<sequence length="294" mass="34303">LGIATGVEGDTPLQTAEDRQKILDEKLKKKRDLQRRASEIDKAVYKLKRERSEIQSAILEMEVEIEEAHRDRRVNGEELIQSAILEMEVEIEEAHRDRRVNGEELENEVLLHIFSRMKLRDRVCARVNKRMYGIEQLAEPLVTLQKTSEQLFIKARNEAEVSMVWRDDYRYRNRTVVSERRGVSFDAETALAMAGRWAITRNIKALAYTDVHLLSSETQQKFFELLSTIRVDEYLFIIADRGLVTEGFDSRLEYRHLATFFERNLGIADAHVDALVPMTIDDLNHLQQLTSRMR</sequence>
<evidence type="ECO:0000256" key="1">
    <source>
        <dbReference type="SAM" id="Coils"/>
    </source>
</evidence>